<dbReference type="Proteomes" id="UP000020681">
    <property type="component" value="Unassembled WGS sequence"/>
</dbReference>
<sequence>MDKERRAVGEPNFPFQSAGCGIAAASRPRRMVFSAGTKQRERTRYQHRN</sequence>
<evidence type="ECO:0000313" key="3">
    <source>
        <dbReference type="Proteomes" id="UP000020681"/>
    </source>
</evidence>
<evidence type="ECO:0000256" key="1">
    <source>
        <dbReference type="SAM" id="MobiDB-lite"/>
    </source>
</evidence>
<accession>A0ABP3AMT6</accession>
<proteinExistence type="predicted"/>
<reference evidence="2 3" key="1">
    <citation type="submission" date="2014-01" db="EMBL/GenBank/DDBJ databases">
        <authorList>
            <person name="Dobos K."/>
            <person name="Lenaerts A."/>
            <person name="Ordway D."/>
            <person name="DeGroote M.A."/>
            <person name="Parker T."/>
            <person name="Sizemore C."/>
            <person name="Tallon L.J."/>
            <person name="Sadzewicz L.K."/>
            <person name="Sengamalay N."/>
            <person name="Fraser C.M."/>
            <person name="Hine E."/>
            <person name="Shefchek K.A."/>
            <person name="Das S.P."/>
            <person name="Tettelin H."/>
        </authorList>
    </citation>
    <scope>NUCLEOTIDE SEQUENCE [LARGE SCALE GENOMIC DNA]</scope>
    <source>
        <strain evidence="2 3">Harvey</strain>
    </source>
</reference>
<keyword evidence="3" id="KW-1185">Reference proteome</keyword>
<gene>
    <name evidence="2" type="ORF">I551_2697</name>
</gene>
<organism evidence="2 3">
    <name type="scientific">Mycobacterium ulcerans str. Harvey</name>
    <dbReference type="NCBI Taxonomy" id="1299332"/>
    <lineage>
        <taxon>Bacteria</taxon>
        <taxon>Bacillati</taxon>
        <taxon>Actinomycetota</taxon>
        <taxon>Actinomycetes</taxon>
        <taxon>Mycobacteriales</taxon>
        <taxon>Mycobacteriaceae</taxon>
        <taxon>Mycobacterium</taxon>
        <taxon>Mycobacterium ulcerans group</taxon>
    </lineage>
</organism>
<evidence type="ECO:0000313" key="2">
    <source>
        <dbReference type="EMBL" id="EUA90971.1"/>
    </source>
</evidence>
<comment type="caution">
    <text evidence="2">The sequence shown here is derived from an EMBL/GenBank/DDBJ whole genome shotgun (WGS) entry which is preliminary data.</text>
</comment>
<name>A0ABP3AMT6_MYCUL</name>
<feature type="region of interest" description="Disordered" evidence="1">
    <location>
        <begin position="1"/>
        <end position="21"/>
    </location>
</feature>
<protein>
    <submittedName>
        <fullName evidence="2">Uncharacterized protein</fullName>
    </submittedName>
</protein>
<dbReference type="EMBL" id="JAOL01000097">
    <property type="protein sequence ID" value="EUA90971.1"/>
    <property type="molecule type" value="Genomic_DNA"/>
</dbReference>